<sequence length="286" mass="30237">MTADTVPRPHAAASPGSVTPHKPPTSSTALKGNTHRTRAHSLGNVIDHKANSVTASTSVQSAHTDSAPAAPTDAFGNHKPRMRGWQHAVMLPISAVITTAISFLAPTTLTTVASIIFGIASASLFSISAMLHVGHWRNINAVSALCRIDYANIFFLIAATNTPIIIAAQPPLQWAYLAAIWFAAILGGIARNIWMNAPDWTFTIVYVVLGLSSIAIIPLVWASLGAIPALLIIAGGLAYIAGAACFALRKPNPIPNWFEYHEVFHLGTVLGYLCHASAIALIMATV</sequence>
<evidence type="ECO:0000256" key="2">
    <source>
        <dbReference type="ARBA" id="ARBA00022692"/>
    </source>
</evidence>
<feature type="transmembrane region" description="Helical" evidence="6">
    <location>
        <begin position="112"/>
        <end position="136"/>
    </location>
</feature>
<feature type="transmembrane region" description="Helical" evidence="6">
    <location>
        <begin position="88"/>
        <end position="106"/>
    </location>
</feature>
<feature type="region of interest" description="Disordered" evidence="5">
    <location>
        <begin position="1"/>
        <end position="32"/>
    </location>
</feature>
<comment type="caution">
    <text evidence="7">The sequence shown here is derived from an EMBL/GenBank/DDBJ whole genome shotgun (WGS) entry which is preliminary data.</text>
</comment>
<dbReference type="eggNOG" id="COG1272">
    <property type="taxonomic scope" value="Bacteria"/>
</dbReference>
<dbReference type="PANTHER" id="PTHR20855:SF3">
    <property type="entry name" value="LD03007P"/>
    <property type="match status" value="1"/>
</dbReference>
<feature type="transmembrane region" description="Helical" evidence="6">
    <location>
        <begin position="174"/>
        <end position="194"/>
    </location>
</feature>
<gene>
    <name evidence="7" type="ORF">BITS_1412</name>
</gene>
<comment type="subcellular location">
    <subcellularLocation>
        <location evidence="1">Membrane</location>
        <topology evidence="1">Multi-pass membrane protein</topology>
    </subcellularLocation>
</comment>
<feature type="region of interest" description="Disordered" evidence="5">
    <location>
        <begin position="53"/>
        <end position="78"/>
    </location>
</feature>
<evidence type="ECO:0000256" key="5">
    <source>
        <dbReference type="SAM" id="MobiDB-lite"/>
    </source>
</evidence>
<feature type="compositionally biased region" description="Polar residues" evidence="5">
    <location>
        <begin position="53"/>
        <end position="64"/>
    </location>
</feature>
<feature type="transmembrane region" description="Helical" evidence="6">
    <location>
        <begin position="148"/>
        <end position="168"/>
    </location>
</feature>
<keyword evidence="2 6" id="KW-0812">Transmembrane</keyword>
<keyword evidence="3 6" id="KW-1133">Transmembrane helix</keyword>
<evidence type="ECO:0000256" key="4">
    <source>
        <dbReference type="ARBA" id="ARBA00023136"/>
    </source>
</evidence>
<accession>A0A087E960</accession>
<dbReference type="STRING" id="356829.BITS_1412"/>
<dbReference type="RefSeq" id="WP_051264366.1">
    <property type="nucleotide sequence ID" value="NZ_JGZU01000019.1"/>
</dbReference>
<proteinExistence type="predicted"/>
<evidence type="ECO:0000313" key="8">
    <source>
        <dbReference type="Proteomes" id="UP000029080"/>
    </source>
</evidence>
<keyword evidence="4 6" id="KW-0472">Membrane</keyword>
<evidence type="ECO:0000256" key="1">
    <source>
        <dbReference type="ARBA" id="ARBA00004141"/>
    </source>
</evidence>
<dbReference type="PANTHER" id="PTHR20855">
    <property type="entry name" value="ADIPOR/PROGESTIN RECEPTOR-RELATED"/>
    <property type="match status" value="1"/>
</dbReference>
<protein>
    <submittedName>
        <fullName evidence="7">Hemolysin III</fullName>
    </submittedName>
</protein>
<dbReference type="Proteomes" id="UP000029080">
    <property type="component" value="Unassembled WGS sequence"/>
</dbReference>
<dbReference type="Pfam" id="PF03006">
    <property type="entry name" value="HlyIII"/>
    <property type="match status" value="1"/>
</dbReference>
<evidence type="ECO:0000313" key="7">
    <source>
        <dbReference type="EMBL" id="KFJ04311.1"/>
    </source>
</evidence>
<dbReference type="GO" id="GO:0016020">
    <property type="term" value="C:membrane"/>
    <property type="evidence" value="ECO:0007669"/>
    <property type="project" value="UniProtKB-SubCell"/>
</dbReference>
<keyword evidence="8" id="KW-1185">Reference proteome</keyword>
<dbReference type="OrthoDB" id="9813689at2"/>
<dbReference type="InterPro" id="IPR004254">
    <property type="entry name" value="AdipoR/HlyIII-related"/>
</dbReference>
<reference evidence="7 8" key="1">
    <citation type="submission" date="2014-03" db="EMBL/GenBank/DDBJ databases">
        <title>Genomics of Bifidobacteria.</title>
        <authorList>
            <person name="Ventura M."/>
            <person name="Milani C."/>
            <person name="Lugli G.A."/>
        </authorList>
    </citation>
    <scope>NUCLEOTIDE SEQUENCE [LARGE SCALE GENOMIC DNA]</scope>
    <source>
        <strain evidence="7 8">JCM 13495</strain>
    </source>
</reference>
<evidence type="ECO:0000256" key="6">
    <source>
        <dbReference type="SAM" id="Phobius"/>
    </source>
</evidence>
<dbReference type="EMBL" id="JGZU01000019">
    <property type="protein sequence ID" value="KFJ04311.1"/>
    <property type="molecule type" value="Genomic_DNA"/>
</dbReference>
<name>A0A087E960_9BIFI</name>
<evidence type="ECO:0000256" key="3">
    <source>
        <dbReference type="ARBA" id="ARBA00022989"/>
    </source>
</evidence>
<feature type="transmembrane region" description="Helical" evidence="6">
    <location>
        <begin position="260"/>
        <end position="284"/>
    </location>
</feature>
<organism evidence="7 8">
    <name type="scientific">Bifidobacterium tsurumiense</name>
    <dbReference type="NCBI Taxonomy" id="356829"/>
    <lineage>
        <taxon>Bacteria</taxon>
        <taxon>Bacillati</taxon>
        <taxon>Actinomycetota</taxon>
        <taxon>Actinomycetes</taxon>
        <taxon>Bifidobacteriales</taxon>
        <taxon>Bifidobacteriaceae</taxon>
        <taxon>Bifidobacterium</taxon>
    </lineage>
</organism>
<dbReference type="AlphaFoldDB" id="A0A087E960"/>
<feature type="transmembrane region" description="Helical" evidence="6">
    <location>
        <begin position="201"/>
        <end position="221"/>
    </location>
</feature>
<feature type="transmembrane region" description="Helical" evidence="6">
    <location>
        <begin position="227"/>
        <end position="248"/>
    </location>
</feature>